<name>A0A8S9R156_BRACR</name>
<dbReference type="Proteomes" id="UP000712600">
    <property type="component" value="Unassembled WGS sequence"/>
</dbReference>
<dbReference type="AlphaFoldDB" id="A0A8S9R156"/>
<protein>
    <submittedName>
        <fullName evidence="1">Uncharacterized protein</fullName>
    </submittedName>
</protein>
<reference evidence="1" key="1">
    <citation type="submission" date="2019-12" db="EMBL/GenBank/DDBJ databases">
        <title>Genome sequencing and annotation of Brassica cretica.</title>
        <authorList>
            <person name="Studholme D.J."/>
            <person name="Sarris P."/>
        </authorList>
    </citation>
    <scope>NUCLEOTIDE SEQUENCE</scope>
    <source>
        <strain evidence="1">PFS-109/04</strain>
        <tissue evidence="1">Leaf</tissue>
    </source>
</reference>
<evidence type="ECO:0000313" key="2">
    <source>
        <dbReference type="Proteomes" id="UP000712600"/>
    </source>
</evidence>
<gene>
    <name evidence="1" type="ORF">F2Q69_00011840</name>
</gene>
<comment type="caution">
    <text evidence="1">The sequence shown here is derived from an EMBL/GenBank/DDBJ whole genome shotgun (WGS) entry which is preliminary data.</text>
</comment>
<evidence type="ECO:0000313" key="1">
    <source>
        <dbReference type="EMBL" id="KAF3556080.1"/>
    </source>
</evidence>
<sequence>MHGLMSYRRFGRARSLRSDRAGRTLSGDRAERTLDRYVATELVSSSVATFTSSWNRFGTPPLNNLHSHLRKARMRPDHLQNTREAELLHHPHGNTNSSWISPFGPALVFPSPVASCHLHQREDGLRCKDRENQEEKWIDSGRRIYLRINVVQETGWKGKGALPLQPYPHTDPSWPLIQTEASQPSIKSIHASPLQLAPEHQRPSFSHPSHPIYLAFMSIGSRSAGHEVVELLVQDTQEEEEVTCGSVRGGLVTIVYTSDECREDNRHARKSITRRVMQLSSRPLQTDHGVIQPKWREKQSYSRALQADHGCLESKLRYLLSAMVVKIATPHHLYKASEGFKWCVKSSHPSLFIQGSTWILNEQELGLSYLMEMARSHERREDSGRSKRRVPRRLGTLLGDSMERIKLLLAFQDGMKSGERGRH</sequence>
<proteinExistence type="predicted"/>
<accession>A0A8S9R156</accession>
<organism evidence="1 2">
    <name type="scientific">Brassica cretica</name>
    <name type="common">Mustard</name>
    <dbReference type="NCBI Taxonomy" id="69181"/>
    <lineage>
        <taxon>Eukaryota</taxon>
        <taxon>Viridiplantae</taxon>
        <taxon>Streptophyta</taxon>
        <taxon>Embryophyta</taxon>
        <taxon>Tracheophyta</taxon>
        <taxon>Spermatophyta</taxon>
        <taxon>Magnoliopsida</taxon>
        <taxon>eudicotyledons</taxon>
        <taxon>Gunneridae</taxon>
        <taxon>Pentapetalae</taxon>
        <taxon>rosids</taxon>
        <taxon>malvids</taxon>
        <taxon>Brassicales</taxon>
        <taxon>Brassicaceae</taxon>
        <taxon>Brassiceae</taxon>
        <taxon>Brassica</taxon>
    </lineage>
</organism>
<dbReference type="EMBL" id="QGKX02000996">
    <property type="protein sequence ID" value="KAF3556080.1"/>
    <property type="molecule type" value="Genomic_DNA"/>
</dbReference>